<organism evidence="9 10">
    <name type="scientific">Salsuginibacillus halophilus</name>
    <dbReference type="NCBI Taxonomy" id="517424"/>
    <lineage>
        <taxon>Bacteria</taxon>
        <taxon>Bacillati</taxon>
        <taxon>Bacillota</taxon>
        <taxon>Bacilli</taxon>
        <taxon>Bacillales</taxon>
        <taxon>Bacillaceae</taxon>
        <taxon>Salsuginibacillus</taxon>
    </lineage>
</organism>
<dbReference type="GO" id="GO:0004350">
    <property type="term" value="F:glutamate-5-semialdehyde dehydrogenase activity"/>
    <property type="evidence" value="ECO:0007669"/>
    <property type="project" value="UniProtKB-UniRule"/>
</dbReference>
<dbReference type="AlphaFoldDB" id="A0A2P8HX68"/>
<dbReference type="RefSeq" id="WP_106587524.1">
    <property type="nucleotide sequence ID" value="NZ_PYAV01000002.1"/>
</dbReference>
<dbReference type="Gene3D" id="3.40.605.10">
    <property type="entry name" value="Aldehyde Dehydrogenase, Chain A, domain 1"/>
    <property type="match status" value="1"/>
</dbReference>
<keyword evidence="4 7" id="KW-0521">NADP</keyword>
<dbReference type="EC" id="1.2.1.41" evidence="7"/>
<keyword evidence="2 7" id="KW-0028">Amino-acid biosynthesis</keyword>
<accession>A0A2P8HX68</accession>
<dbReference type="Pfam" id="PF00171">
    <property type="entry name" value="Aldedh"/>
    <property type="match status" value="1"/>
</dbReference>
<dbReference type="GO" id="GO:0055129">
    <property type="term" value="P:L-proline biosynthetic process"/>
    <property type="evidence" value="ECO:0007669"/>
    <property type="project" value="UniProtKB-UniRule"/>
</dbReference>
<dbReference type="Proteomes" id="UP000242310">
    <property type="component" value="Unassembled WGS sequence"/>
</dbReference>
<comment type="function">
    <text evidence="7">Catalyzes the NADPH-dependent reduction of L-glutamate 5-phosphate into L-glutamate 5-semialdehyde and phosphate. The product spontaneously undergoes cyclization to form 1-pyrroline-5-carboxylate.</text>
</comment>
<dbReference type="NCBIfam" id="TIGR00407">
    <property type="entry name" value="proA"/>
    <property type="match status" value="1"/>
</dbReference>
<dbReference type="GO" id="GO:0050661">
    <property type="term" value="F:NADP binding"/>
    <property type="evidence" value="ECO:0007669"/>
    <property type="project" value="InterPro"/>
</dbReference>
<dbReference type="GO" id="GO:0005737">
    <property type="term" value="C:cytoplasm"/>
    <property type="evidence" value="ECO:0007669"/>
    <property type="project" value="UniProtKB-SubCell"/>
</dbReference>
<evidence type="ECO:0000256" key="4">
    <source>
        <dbReference type="ARBA" id="ARBA00022857"/>
    </source>
</evidence>
<dbReference type="InterPro" id="IPR012134">
    <property type="entry name" value="Glu-5-SA_DH"/>
</dbReference>
<dbReference type="InterPro" id="IPR016162">
    <property type="entry name" value="Ald_DH_N"/>
</dbReference>
<dbReference type="PROSITE" id="PS01223">
    <property type="entry name" value="PROA"/>
    <property type="match status" value="1"/>
</dbReference>
<gene>
    <name evidence="7" type="primary">proA</name>
    <name evidence="9" type="ORF">B0H94_10274</name>
</gene>
<proteinExistence type="inferred from homology"/>
<dbReference type="UniPathway" id="UPA00098">
    <property type="reaction ID" value="UER00360"/>
</dbReference>
<evidence type="ECO:0000256" key="6">
    <source>
        <dbReference type="ARBA" id="ARBA00049024"/>
    </source>
</evidence>
<evidence type="ECO:0000313" key="10">
    <source>
        <dbReference type="Proteomes" id="UP000242310"/>
    </source>
</evidence>
<name>A0A2P8HX68_9BACI</name>
<dbReference type="InterPro" id="IPR020593">
    <property type="entry name" value="G-glutamylP_reductase_CS"/>
</dbReference>
<comment type="subcellular location">
    <subcellularLocation>
        <location evidence="7">Cytoplasm</location>
    </subcellularLocation>
</comment>
<sequence>MSSVMKKAKAAKSAKEQLALLSREEKDDALEAMATALTKEASWILAENEKDMQAGRENGLSEALLDRLALTKERIHSIAEGVREVKKLPDPIGDTVRTWERPNGIQIEEVRVPLGVIGMIYEARPNVTADASALCLKSGNPVLLRGSSSAFQTNKAIVDVLHRALDETKLPSLALQLVEDTSREAAHEMLHLTEDLDVIIPRGGASLIQHVVKNASVPVLETGVGNCHVYIDESADDRMGVQIAVNAKTDRPSVCNACETVLIHRDWADQYAASLVEELKAKGVAIRGDDYMQAHFDGITPAETNDWHEEYLNLTVAIRTVPSLNDAIRHIQTYGTGHSEAIVTEETGAADEFMARIDAAALYHNASTRFTDGNEFGFGAEIGISTQKMHVRGPMGLEALTASKYLVRGNGQIKE</sequence>
<dbReference type="InterPro" id="IPR000965">
    <property type="entry name" value="GPR_dom"/>
</dbReference>
<dbReference type="Gene3D" id="3.40.309.10">
    <property type="entry name" value="Aldehyde Dehydrogenase, Chain A, domain 2"/>
    <property type="match status" value="1"/>
</dbReference>
<keyword evidence="5 7" id="KW-0560">Oxidoreductase</keyword>
<protein>
    <recommendedName>
        <fullName evidence="7">Gamma-glutamyl phosphate reductase</fullName>
        <shortName evidence="7">GPR</shortName>
        <ecNumber evidence="7">1.2.1.41</ecNumber>
    </recommendedName>
    <alternativeName>
        <fullName evidence="7">Glutamate-5-semialdehyde dehydrogenase</fullName>
    </alternativeName>
    <alternativeName>
        <fullName evidence="7">Glutamyl-gamma-semialdehyde dehydrogenase</fullName>
        <shortName evidence="7">GSA dehydrogenase</shortName>
    </alternativeName>
</protein>
<evidence type="ECO:0000256" key="3">
    <source>
        <dbReference type="ARBA" id="ARBA00022650"/>
    </source>
</evidence>
<evidence type="ECO:0000256" key="2">
    <source>
        <dbReference type="ARBA" id="ARBA00022605"/>
    </source>
</evidence>
<dbReference type="PANTHER" id="PTHR11063">
    <property type="entry name" value="GLUTAMATE SEMIALDEHYDE DEHYDROGENASE"/>
    <property type="match status" value="1"/>
</dbReference>
<evidence type="ECO:0000259" key="8">
    <source>
        <dbReference type="Pfam" id="PF00171"/>
    </source>
</evidence>
<dbReference type="CDD" id="cd07079">
    <property type="entry name" value="ALDH_F18-19_ProA-GPR"/>
    <property type="match status" value="1"/>
</dbReference>
<comment type="pathway">
    <text evidence="1 7">Amino-acid biosynthesis; L-proline biosynthesis; L-glutamate 5-semialdehyde from L-glutamate: step 2/2.</text>
</comment>
<dbReference type="PIRSF" id="PIRSF000151">
    <property type="entry name" value="GPR"/>
    <property type="match status" value="1"/>
</dbReference>
<evidence type="ECO:0000256" key="1">
    <source>
        <dbReference type="ARBA" id="ARBA00004985"/>
    </source>
</evidence>
<dbReference type="OrthoDB" id="9809970at2"/>
<comment type="similarity">
    <text evidence="7">Belongs to the gamma-glutamyl phosphate reductase family.</text>
</comment>
<keyword evidence="10" id="KW-1185">Reference proteome</keyword>
<dbReference type="HAMAP" id="MF_00412">
    <property type="entry name" value="ProA"/>
    <property type="match status" value="1"/>
</dbReference>
<comment type="catalytic activity">
    <reaction evidence="6 7">
        <text>L-glutamate 5-semialdehyde + phosphate + NADP(+) = L-glutamyl 5-phosphate + NADPH + H(+)</text>
        <dbReference type="Rhea" id="RHEA:19541"/>
        <dbReference type="ChEBI" id="CHEBI:15378"/>
        <dbReference type="ChEBI" id="CHEBI:43474"/>
        <dbReference type="ChEBI" id="CHEBI:57783"/>
        <dbReference type="ChEBI" id="CHEBI:58066"/>
        <dbReference type="ChEBI" id="CHEBI:58274"/>
        <dbReference type="ChEBI" id="CHEBI:58349"/>
        <dbReference type="EC" id="1.2.1.41"/>
    </reaction>
</comment>
<keyword evidence="3 7" id="KW-0641">Proline biosynthesis</keyword>
<dbReference type="InterPro" id="IPR015590">
    <property type="entry name" value="Aldehyde_DH_dom"/>
</dbReference>
<dbReference type="SUPFAM" id="SSF53720">
    <property type="entry name" value="ALDH-like"/>
    <property type="match status" value="1"/>
</dbReference>
<keyword evidence="7" id="KW-0963">Cytoplasm</keyword>
<evidence type="ECO:0000256" key="7">
    <source>
        <dbReference type="HAMAP-Rule" id="MF_00412"/>
    </source>
</evidence>
<reference evidence="9 10" key="1">
    <citation type="submission" date="2018-03" db="EMBL/GenBank/DDBJ databases">
        <title>Genomic Encyclopedia of Type Strains, Phase III (KMG-III): the genomes of soil and plant-associated and newly described type strains.</title>
        <authorList>
            <person name="Whitman W."/>
        </authorList>
    </citation>
    <scope>NUCLEOTIDE SEQUENCE [LARGE SCALE GENOMIC DNA]</scope>
    <source>
        <strain evidence="9 10">CGMCC 1.07653</strain>
    </source>
</reference>
<evidence type="ECO:0000256" key="5">
    <source>
        <dbReference type="ARBA" id="ARBA00023002"/>
    </source>
</evidence>
<dbReference type="PANTHER" id="PTHR11063:SF8">
    <property type="entry name" value="DELTA-1-PYRROLINE-5-CARBOXYLATE SYNTHASE"/>
    <property type="match status" value="1"/>
</dbReference>
<dbReference type="InterPro" id="IPR016161">
    <property type="entry name" value="Ald_DH/histidinol_DH"/>
</dbReference>
<comment type="caution">
    <text evidence="9">The sequence shown here is derived from an EMBL/GenBank/DDBJ whole genome shotgun (WGS) entry which is preliminary data.</text>
</comment>
<feature type="domain" description="Aldehyde dehydrogenase" evidence="8">
    <location>
        <begin position="4"/>
        <end position="281"/>
    </location>
</feature>
<dbReference type="EMBL" id="PYAV01000002">
    <property type="protein sequence ID" value="PSL50798.1"/>
    <property type="molecule type" value="Genomic_DNA"/>
</dbReference>
<dbReference type="FunFam" id="3.40.309.10:FF:000006">
    <property type="entry name" value="Gamma-glutamyl phosphate reductase"/>
    <property type="match status" value="1"/>
</dbReference>
<evidence type="ECO:0000313" key="9">
    <source>
        <dbReference type="EMBL" id="PSL50798.1"/>
    </source>
</evidence>
<dbReference type="NCBIfam" id="NF001221">
    <property type="entry name" value="PRK00197.1"/>
    <property type="match status" value="1"/>
</dbReference>
<dbReference type="InterPro" id="IPR016163">
    <property type="entry name" value="Ald_DH_C"/>
</dbReference>